<dbReference type="Proteomes" id="UP000034107">
    <property type="component" value="Unassembled WGS sequence"/>
</dbReference>
<proteinExistence type="predicted"/>
<gene>
    <name evidence="2" type="ORF">UX31_C0034G0002</name>
</gene>
<evidence type="ECO:0000313" key="2">
    <source>
        <dbReference type="EMBL" id="KKU20612.1"/>
    </source>
</evidence>
<dbReference type="AlphaFoldDB" id="A0A0G1NJW4"/>
<accession>A0A0G1NJW4</accession>
<organism evidence="2 3">
    <name type="scientific">Candidatus Nomurabacteria bacterium GW2011_GWA1_46_11</name>
    <dbReference type="NCBI Taxonomy" id="1618732"/>
    <lineage>
        <taxon>Bacteria</taxon>
        <taxon>Candidatus Nomuraibacteriota</taxon>
    </lineage>
</organism>
<name>A0A0G1NJW4_9BACT</name>
<reference evidence="2 3" key="1">
    <citation type="journal article" date="2015" name="Nature">
        <title>rRNA introns, odd ribosomes, and small enigmatic genomes across a large radiation of phyla.</title>
        <authorList>
            <person name="Brown C.T."/>
            <person name="Hug L.A."/>
            <person name="Thomas B.C."/>
            <person name="Sharon I."/>
            <person name="Castelle C.J."/>
            <person name="Singh A."/>
            <person name="Wilkins M.J."/>
            <person name="Williams K.H."/>
            <person name="Banfield J.F."/>
        </authorList>
    </citation>
    <scope>NUCLEOTIDE SEQUENCE [LARGE SCALE GENOMIC DNA]</scope>
</reference>
<comment type="caution">
    <text evidence="2">The sequence shown here is derived from an EMBL/GenBank/DDBJ whole genome shotgun (WGS) entry which is preliminary data.</text>
</comment>
<feature type="region of interest" description="Disordered" evidence="1">
    <location>
        <begin position="228"/>
        <end position="248"/>
    </location>
</feature>
<sequence length="248" mass="26692">MVEIAVEASLEQQSIEAQIVDLDRRLQAGVQTNGNEVVAIGEPDQIYLRGGTVVTRTDNEIQIEMGSLAYRLPLGRQEPTQYVPSLLGAKVISQTAHSPVPAEKVRGILFRTFADSSAATVELVASGDTLETFTAGETVIPTIPAPFPGVDSGLVLFDAANNRLVFVNAHQGTSEAGEPETRYEFLTPGATSLGNYDRLPVTDPTDKDAVFQAIYAMRIVTSLCQETGWPKSDATDEPQDEVKKVSPT</sequence>
<evidence type="ECO:0000313" key="3">
    <source>
        <dbReference type="Proteomes" id="UP000034107"/>
    </source>
</evidence>
<dbReference type="EMBL" id="LCLS01000034">
    <property type="protein sequence ID" value="KKU20612.1"/>
    <property type="molecule type" value="Genomic_DNA"/>
</dbReference>
<evidence type="ECO:0000256" key="1">
    <source>
        <dbReference type="SAM" id="MobiDB-lite"/>
    </source>
</evidence>
<protein>
    <submittedName>
        <fullName evidence="2">Uncharacterized protein</fullName>
    </submittedName>
</protein>